<name>A0A0G4PW23_PENC3</name>
<dbReference type="AlphaFoldDB" id="A0A0G4PW23"/>
<organism evidence="1 2">
    <name type="scientific">Penicillium camemberti (strain FM 013)</name>
    <dbReference type="NCBI Taxonomy" id="1429867"/>
    <lineage>
        <taxon>Eukaryota</taxon>
        <taxon>Fungi</taxon>
        <taxon>Dikarya</taxon>
        <taxon>Ascomycota</taxon>
        <taxon>Pezizomycotina</taxon>
        <taxon>Eurotiomycetes</taxon>
        <taxon>Eurotiomycetidae</taxon>
        <taxon>Eurotiales</taxon>
        <taxon>Aspergillaceae</taxon>
        <taxon>Penicillium</taxon>
    </lineage>
</organism>
<proteinExistence type="predicted"/>
<evidence type="ECO:0000313" key="2">
    <source>
        <dbReference type="Proteomes" id="UP000053732"/>
    </source>
</evidence>
<sequence>MRGCNRYRRMVFKSFLCAKGASRSLELRWRQAATSRTRFLWSSLRLSLALE</sequence>
<dbReference type="Proteomes" id="UP000053732">
    <property type="component" value="Unassembled WGS sequence"/>
</dbReference>
<reference evidence="1 2" key="1">
    <citation type="journal article" date="2014" name="Nat. Commun.">
        <title>Multiple recent horizontal transfers of a large genomic region in cheese making fungi.</title>
        <authorList>
            <person name="Cheeseman K."/>
            <person name="Ropars J."/>
            <person name="Renault P."/>
            <person name="Dupont J."/>
            <person name="Gouzy J."/>
            <person name="Branca A."/>
            <person name="Abraham A.L."/>
            <person name="Ceppi M."/>
            <person name="Conseiller E."/>
            <person name="Debuchy R."/>
            <person name="Malagnac F."/>
            <person name="Goarin A."/>
            <person name="Silar P."/>
            <person name="Lacoste S."/>
            <person name="Sallet E."/>
            <person name="Bensimon A."/>
            <person name="Giraud T."/>
            <person name="Brygoo Y."/>
        </authorList>
    </citation>
    <scope>NUCLEOTIDE SEQUENCE [LARGE SCALE GENOMIC DNA]</scope>
    <source>
        <strain evidence="2">FM 013</strain>
    </source>
</reference>
<keyword evidence="2" id="KW-1185">Reference proteome</keyword>
<dbReference type="EMBL" id="HG793181">
    <property type="protein sequence ID" value="CRL30349.1"/>
    <property type="molecule type" value="Genomic_DNA"/>
</dbReference>
<protein>
    <submittedName>
        <fullName evidence="1">Str. FM013</fullName>
    </submittedName>
</protein>
<accession>A0A0G4PW23</accession>
<gene>
    <name evidence="1" type="ORF">PCAMFM013_S048g000061</name>
</gene>
<evidence type="ECO:0000313" key="1">
    <source>
        <dbReference type="EMBL" id="CRL30349.1"/>
    </source>
</evidence>